<evidence type="ECO:0000313" key="3">
    <source>
        <dbReference type="Proteomes" id="UP000183832"/>
    </source>
</evidence>
<keyword evidence="3" id="KW-1185">Reference proteome</keyword>
<sequence length="113" mass="12982">MEKEIVSSGRVNGTFVKLFSRQSTIPSAHRQGCGHKLRPPHSIGACSVNPKSPSKTRIKLHEEHFIIIYGISKRSNGNFMQIFKSHCEVQLRMDGKQERQQRQQLLLQKFPKL</sequence>
<feature type="region of interest" description="Disordered" evidence="1">
    <location>
        <begin position="27"/>
        <end position="54"/>
    </location>
</feature>
<dbReference type="Proteomes" id="UP000183832">
    <property type="component" value="Unassembled WGS sequence"/>
</dbReference>
<gene>
    <name evidence="2" type="ORF">CLUMA_CG000642</name>
</gene>
<dbReference type="AlphaFoldDB" id="A0A1J1HG19"/>
<proteinExistence type="predicted"/>
<accession>A0A1J1HG19</accession>
<organism evidence="2 3">
    <name type="scientific">Clunio marinus</name>
    <dbReference type="NCBI Taxonomy" id="568069"/>
    <lineage>
        <taxon>Eukaryota</taxon>
        <taxon>Metazoa</taxon>
        <taxon>Ecdysozoa</taxon>
        <taxon>Arthropoda</taxon>
        <taxon>Hexapoda</taxon>
        <taxon>Insecta</taxon>
        <taxon>Pterygota</taxon>
        <taxon>Neoptera</taxon>
        <taxon>Endopterygota</taxon>
        <taxon>Diptera</taxon>
        <taxon>Nematocera</taxon>
        <taxon>Chironomoidea</taxon>
        <taxon>Chironomidae</taxon>
        <taxon>Clunio</taxon>
    </lineage>
</organism>
<evidence type="ECO:0000313" key="2">
    <source>
        <dbReference type="EMBL" id="CRK86811.1"/>
    </source>
</evidence>
<reference evidence="2 3" key="1">
    <citation type="submission" date="2015-04" db="EMBL/GenBank/DDBJ databases">
        <authorList>
            <person name="Syromyatnikov M.Y."/>
            <person name="Popov V.N."/>
        </authorList>
    </citation>
    <scope>NUCLEOTIDE SEQUENCE [LARGE SCALE GENOMIC DNA]</scope>
</reference>
<name>A0A1J1HG19_9DIPT</name>
<dbReference type="EMBL" id="CVRI01000002">
    <property type="protein sequence ID" value="CRK86811.1"/>
    <property type="molecule type" value="Genomic_DNA"/>
</dbReference>
<protein>
    <submittedName>
        <fullName evidence="2">CLUMA_CG000642, isoform A</fullName>
    </submittedName>
</protein>
<evidence type="ECO:0000256" key="1">
    <source>
        <dbReference type="SAM" id="MobiDB-lite"/>
    </source>
</evidence>